<dbReference type="AlphaFoldDB" id="A0AAD6JVW3"/>
<dbReference type="Proteomes" id="UP001162972">
    <property type="component" value="Chromosome 5"/>
</dbReference>
<protein>
    <submittedName>
        <fullName evidence="1">Uncharacterized protein</fullName>
    </submittedName>
</protein>
<reference evidence="1 2" key="1">
    <citation type="journal article" date="2023" name="Int. J. Mol. Sci.">
        <title>De Novo Assembly and Annotation of 11 Diverse Shrub Willow (Salix) Genomes Reveals Novel Gene Organization in Sex-Linked Regions.</title>
        <authorList>
            <person name="Hyden B."/>
            <person name="Feng K."/>
            <person name="Yates T.B."/>
            <person name="Jawdy S."/>
            <person name="Cereghino C."/>
            <person name="Smart L.B."/>
            <person name="Muchero W."/>
        </authorList>
    </citation>
    <scope>NUCLEOTIDE SEQUENCE [LARGE SCALE GENOMIC DNA]</scope>
    <source>
        <tissue evidence="1">Shoot tip</tissue>
    </source>
</reference>
<gene>
    <name evidence="1" type="ORF">OIU84_005335</name>
</gene>
<evidence type="ECO:0000313" key="1">
    <source>
        <dbReference type="EMBL" id="KAJ6412253.1"/>
    </source>
</evidence>
<comment type="caution">
    <text evidence="1">The sequence shown here is derived from an EMBL/GenBank/DDBJ whole genome shotgun (WGS) entry which is preliminary data.</text>
</comment>
<proteinExistence type="predicted"/>
<keyword evidence="2" id="KW-1185">Reference proteome</keyword>
<organism evidence="1 2">
    <name type="scientific">Salix udensis</name>
    <dbReference type="NCBI Taxonomy" id="889485"/>
    <lineage>
        <taxon>Eukaryota</taxon>
        <taxon>Viridiplantae</taxon>
        <taxon>Streptophyta</taxon>
        <taxon>Embryophyta</taxon>
        <taxon>Tracheophyta</taxon>
        <taxon>Spermatophyta</taxon>
        <taxon>Magnoliopsida</taxon>
        <taxon>eudicotyledons</taxon>
        <taxon>Gunneridae</taxon>
        <taxon>Pentapetalae</taxon>
        <taxon>rosids</taxon>
        <taxon>fabids</taxon>
        <taxon>Malpighiales</taxon>
        <taxon>Salicaceae</taxon>
        <taxon>Saliceae</taxon>
        <taxon>Salix</taxon>
    </lineage>
</organism>
<name>A0AAD6JVW3_9ROSI</name>
<sequence length="139" mass="16177">MKVEKRVRKWRVSTLFFCLAKIRDHSEPFLQDPPQKPSALFTFTCLERSLLPDEWKPFDSRFILSTDGDGRDGVHLVTEAELKENGSRSQIELLKDEDCVYYRATNVRLFKDREVLAAGDMVPVHVNRNSVWHRDVTIA</sequence>
<evidence type="ECO:0000313" key="2">
    <source>
        <dbReference type="Proteomes" id="UP001162972"/>
    </source>
</evidence>
<dbReference type="EMBL" id="JAPFFJ010000013">
    <property type="protein sequence ID" value="KAJ6412253.1"/>
    <property type="molecule type" value="Genomic_DNA"/>
</dbReference>
<accession>A0AAD6JVW3</accession>